<reference evidence="2" key="1">
    <citation type="journal article" date="2020" name="Genome Biol.">
        <title>Gamete binning: chromosome-level and haplotype-resolved genome assembly enabled by high-throughput single-cell sequencing of gamete genomes.</title>
        <authorList>
            <person name="Campoy J.A."/>
            <person name="Sun H."/>
            <person name="Goel M."/>
            <person name="Jiao W.-B."/>
            <person name="Folz-Donahue K."/>
            <person name="Wang N."/>
            <person name="Rubio M."/>
            <person name="Liu C."/>
            <person name="Kukat C."/>
            <person name="Ruiz D."/>
            <person name="Huettel B."/>
            <person name="Schneeberger K."/>
        </authorList>
    </citation>
    <scope>NUCLEOTIDE SEQUENCE [LARGE SCALE GENOMIC DNA]</scope>
    <source>
        <strain evidence="2">cv. Rojo Pasion</strain>
    </source>
</reference>
<accession>A0A6J5YB30</accession>
<dbReference type="AlphaFoldDB" id="A0A6J5YB30"/>
<protein>
    <submittedName>
        <fullName evidence="1">Uncharacterized protein</fullName>
    </submittedName>
</protein>
<dbReference type="EMBL" id="CAEKKB010000008">
    <property type="protein sequence ID" value="CAB4320764.1"/>
    <property type="molecule type" value="Genomic_DNA"/>
</dbReference>
<evidence type="ECO:0000313" key="1">
    <source>
        <dbReference type="EMBL" id="CAB4320764.1"/>
    </source>
</evidence>
<dbReference type="Proteomes" id="UP000507245">
    <property type="component" value="Unassembled WGS sequence"/>
</dbReference>
<name>A0A6J5YB30_PRUAR</name>
<proteinExistence type="predicted"/>
<sequence>MTHGLWCSRCGSRQPLHAKAKLKWATCGNKGAERIVRASGHKKVSKNGVSGGNYTVL</sequence>
<keyword evidence="2" id="KW-1185">Reference proteome</keyword>
<evidence type="ECO:0000313" key="2">
    <source>
        <dbReference type="Proteomes" id="UP000507245"/>
    </source>
</evidence>
<organism evidence="1 2">
    <name type="scientific">Prunus armeniaca</name>
    <name type="common">Apricot</name>
    <name type="synonym">Armeniaca vulgaris</name>
    <dbReference type="NCBI Taxonomy" id="36596"/>
    <lineage>
        <taxon>Eukaryota</taxon>
        <taxon>Viridiplantae</taxon>
        <taxon>Streptophyta</taxon>
        <taxon>Embryophyta</taxon>
        <taxon>Tracheophyta</taxon>
        <taxon>Spermatophyta</taxon>
        <taxon>Magnoliopsida</taxon>
        <taxon>eudicotyledons</taxon>
        <taxon>Gunneridae</taxon>
        <taxon>Pentapetalae</taxon>
        <taxon>rosids</taxon>
        <taxon>fabids</taxon>
        <taxon>Rosales</taxon>
        <taxon>Rosaceae</taxon>
        <taxon>Amygdaloideae</taxon>
        <taxon>Amygdaleae</taxon>
        <taxon>Prunus</taxon>
    </lineage>
</organism>
<gene>
    <name evidence="1" type="ORF">ORAREDHAP_LOCUS49739</name>
</gene>